<dbReference type="Proteomes" id="UP000682782">
    <property type="component" value="Chromosome"/>
</dbReference>
<gene>
    <name evidence="1" type="ORF">JYE49_07280</name>
</gene>
<protein>
    <submittedName>
        <fullName evidence="1">Uncharacterized protein</fullName>
    </submittedName>
</protein>
<evidence type="ECO:0000313" key="1">
    <source>
        <dbReference type="EMBL" id="QUC68481.1"/>
    </source>
</evidence>
<organism evidence="1 2">
    <name type="scientific">Aristaeella hokkaidonensis</name>
    <dbReference type="NCBI Taxonomy" id="3046382"/>
    <lineage>
        <taxon>Bacteria</taxon>
        <taxon>Bacillati</taxon>
        <taxon>Bacillota</taxon>
        <taxon>Clostridia</taxon>
        <taxon>Eubacteriales</taxon>
        <taxon>Aristaeellaceae</taxon>
        <taxon>Aristaeella</taxon>
    </lineage>
</organism>
<name>A0AC61MZ91_9FIRM</name>
<keyword evidence="2" id="KW-1185">Reference proteome</keyword>
<sequence>MIFKYLEWIRLLYDMKRYQEVDDYDGTARPDHLFRFYPEGTVCSDGSRYHGLFRMGRENKLLIMLDGGGFAYDKYTAARPSGDTFDENNPTFYDSWCKPSKDAYARLGMFHEKSKKSPFYGWSLLCVPYATGDFHGGAGEFTYTDLEGKERIFRAHGNINLHQCIDFAKQFCPHPEKLVVLGSSAGGFGTALVGNDILESFPDCDDCTCIVDGAAIDFALKECAETLWQVPESIGAALHTGDPVADGLEYLYAHQKGRVKIGYVISLRDCVLMRYQNFIDTKKEMGWPPEAGERMERIICGTVKRLSAAIPDISYFLYNYNFNDIKGRPVESNGATSHCCLWIPEFMRFEREGCTGLQWVRNVIDGETTQIGRNLLT</sequence>
<dbReference type="EMBL" id="CP068393">
    <property type="protein sequence ID" value="QUC68481.1"/>
    <property type="molecule type" value="Genomic_DNA"/>
</dbReference>
<evidence type="ECO:0000313" key="2">
    <source>
        <dbReference type="Proteomes" id="UP000682782"/>
    </source>
</evidence>
<reference evidence="1" key="1">
    <citation type="submission" date="2021-01" db="EMBL/GenBank/DDBJ databases">
        <title>Complete genome sequence of Clostridiales bacterium R-7.</title>
        <authorList>
            <person name="Mahoney-Kurpe S.C."/>
            <person name="Palevich N."/>
            <person name="Koike S."/>
            <person name="Moon C.D."/>
            <person name="Attwood G.T."/>
        </authorList>
    </citation>
    <scope>NUCLEOTIDE SEQUENCE</scope>
    <source>
        <strain evidence="1">R-7</strain>
    </source>
</reference>
<accession>A0AC61MZ91</accession>
<proteinExistence type="predicted"/>